<feature type="domain" description="N-acetyltransferase" evidence="3">
    <location>
        <begin position="1"/>
        <end position="147"/>
    </location>
</feature>
<evidence type="ECO:0000313" key="5">
    <source>
        <dbReference type="Proteomes" id="UP000310636"/>
    </source>
</evidence>
<dbReference type="InterPro" id="IPR016181">
    <property type="entry name" value="Acyl_CoA_acyltransferase"/>
</dbReference>
<comment type="caution">
    <text evidence="4">The sequence shown here is derived from an EMBL/GenBank/DDBJ whole genome shotgun (WGS) entry which is preliminary data.</text>
</comment>
<keyword evidence="1 4" id="KW-0808">Transferase</keyword>
<dbReference type="Pfam" id="PF13673">
    <property type="entry name" value="Acetyltransf_10"/>
    <property type="match status" value="1"/>
</dbReference>
<dbReference type="GO" id="GO:0016747">
    <property type="term" value="F:acyltransferase activity, transferring groups other than amino-acyl groups"/>
    <property type="evidence" value="ECO:0007669"/>
    <property type="project" value="InterPro"/>
</dbReference>
<dbReference type="PROSITE" id="PS51186">
    <property type="entry name" value="GNAT"/>
    <property type="match status" value="1"/>
</dbReference>
<keyword evidence="2" id="KW-0012">Acyltransferase</keyword>
<dbReference type="SUPFAM" id="SSF55729">
    <property type="entry name" value="Acyl-CoA N-acyltransferases (Nat)"/>
    <property type="match status" value="1"/>
</dbReference>
<proteinExistence type="predicted"/>
<dbReference type="CDD" id="cd04301">
    <property type="entry name" value="NAT_SF"/>
    <property type="match status" value="1"/>
</dbReference>
<evidence type="ECO:0000256" key="1">
    <source>
        <dbReference type="ARBA" id="ARBA00022679"/>
    </source>
</evidence>
<evidence type="ECO:0000313" key="4">
    <source>
        <dbReference type="EMBL" id="THF74604.1"/>
    </source>
</evidence>
<evidence type="ECO:0000259" key="3">
    <source>
        <dbReference type="PROSITE" id="PS51186"/>
    </source>
</evidence>
<reference evidence="4 5" key="1">
    <citation type="submission" date="2019-04" db="EMBL/GenBank/DDBJ databases">
        <title>Cohnella sp. nov. isolated from preserved vegetables.</title>
        <authorList>
            <person name="Lin S.-Y."/>
            <person name="Hung M.-H."/>
            <person name="Young C.-C."/>
        </authorList>
    </citation>
    <scope>NUCLEOTIDE SEQUENCE [LARGE SCALE GENOMIC DNA]</scope>
    <source>
        <strain evidence="4 5">CC-MHH1044</strain>
    </source>
</reference>
<dbReference type="Proteomes" id="UP000310636">
    <property type="component" value="Unassembled WGS sequence"/>
</dbReference>
<accession>A0A4V3WE24</accession>
<evidence type="ECO:0000256" key="2">
    <source>
        <dbReference type="ARBA" id="ARBA00023315"/>
    </source>
</evidence>
<dbReference type="EMBL" id="SSOB01000039">
    <property type="protein sequence ID" value="THF74604.1"/>
    <property type="molecule type" value="Genomic_DNA"/>
</dbReference>
<gene>
    <name evidence="4" type="ORF">E6C55_24705</name>
</gene>
<dbReference type="OrthoDB" id="9796171at2"/>
<dbReference type="AlphaFoldDB" id="A0A4V3WE24"/>
<sequence>MNCKRITTEDQLEQARAVRFEVFVKEQHVSPELEWDEYDVSPSACRHYLATDADGTPIGAARWKEYEPGIAKLQRIAVLKPHRGRSVGRLLVEAMEKGARQEGFSGAVLDAQCSAEAFYRKLGYETLSPDIFLDAGIPHVRMGKNWKE</sequence>
<dbReference type="InterPro" id="IPR000182">
    <property type="entry name" value="GNAT_dom"/>
</dbReference>
<keyword evidence="5" id="KW-1185">Reference proteome</keyword>
<name>A0A4V3WE24_9BACL</name>
<dbReference type="InterPro" id="IPR050832">
    <property type="entry name" value="Bact_Acetyltransf"/>
</dbReference>
<organism evidence="4 5">
    <name type="scientific">Cohnella fermenti</name>
    <dbReference type="NCBI Taxonomy" id="2565925"/>
    <lineage>
        <taxon>Bacteria</taxon>
        <taxon>Bacillati</taxon>
        <taxon>Bacillota</taxon>
        <taxon>Bacilli</taxon>
        <taxon>Bacillales</taxon>
        <taxon>Paenibacillaceae</taxon>
        <taxon>Cohnella</taxon>
    </lineage>
</organism>
<protein>
    <submittedName>
        <fullName evidence="4">GNAT family N-acetyltransferase</fullName>
    </submittedName>
</protein>
<dbReference type="RefSeq" id="WP_136372501.1">
    <property type="nucleotide sequence ID" value="NZ_SSOB01000039.1"/>
</dbReference>
<dbReference type="Gene3D" id="3.40.630.30">
    <property type="match status" value="1"/>
</dbReference>
<dbReference type="PANTHER" id="PTHR43877">
    <property type="entry name" value="AMINOALKYLPHOSPHONATE N-ACETYLTRANSFERASE-RELATED-RELATED"/>
    <property type="match status" value="1"/>
</dbReference>